<dbReference type="Proteomes" id="UP000515811">
    <property type="component" value="Chromosome"/>
</dbReference>
<dbReference type="PRINTS" id="PR00922">
    <property type="entry name" value="DADACBPTASE3"/>
</dbReference>
<dbReference type="RefSeq" id="WP_187597385.1">
    <property type="nucleotide sequence ID" value="NZ_CP060714.1"/>
</dbReference>
<dbReference type="GO" id="GO:0000270">
    <property type="term" value="P:peptidoglycan metabolic process"/>
    <property type="evidence" value="ECO:0007669"/>
    <property type="project" value="TreeGrafter"/>
</dbReference>
<dbReference type="PANTHER" id="PTHR30023">
    <property type="entry name" value="D-ALANYL-D-ALANINE CARBOXYPEPTIDASE"/>
    <property type="match status" value="1"/>
</dbReference>
<evidence type="ECO:0000313" key="6">
    <source>
        <dbReference type="Proteomes" id="UP000515811"/>
    </source>
</evidence>
<keyword evidence="4" id="KW-0732">Signal</keyword>
<evidence type="ECO:0000256" key="4">
    <source>
        <dbReference type="SAM" id="SignalP"/>
    </source>
</evidence>
<feature type="signal peptide" evidence="4">
    <location>
        <begin position="1"/>
        <end position="36"/>
    </location>
</feature>
<comment type="similarity">
    <text evidence="1">Belongs to the peptidase S13 family.</text>
</comment>
<keyword evidence="2 5" id="KW-0378">Hydrolase</keyword>
<keyword evidence="5" id="KW-0121">Carboxypeptidase</keyword>
<dbReference type="InterPro" id="IPR000667">
    <property type="entry name" value="Peptidase_S13"/>
</dbReference>
<reference evidence="5 6" key="1">
    <citation type="submission" date="2020-08" db="EMBL/GenBank/DDBJ databases">
        <title>Genome sequence of Diaphorobacter ruginosibacter DSM 27467T.</title>
        <authorList>
            <person name="Hyun D.-W."/>
            <person name="Bae J.-W."/>
        </authorList>
    </citation>
    <scope>NUCLEOTIDE SEQUENCE [LARGE SCALE GENOMIC DNA]</scope>
    <source>
        <strain evidence="5 6">DSM 27467</strain>
    </source>
</reference>
<accession>A0A7G9RNE5</accession>
<sequence length="523" mass="55888">MFLEFLAAAASARQVHWRLVALACVLSAGAALPAVAQNERTAQPALAPAPQQQALPPSVDAALQRAKVPREALAAMVVELDSPKSPKLAYRPDEPMNPASVMKLVTTYAALDQLGPAFAWETPVYLDAVPQDGALRGNVYIQGQGDPQMVLERLWLAMRRLRSMGVTVIVGDIILDRSAFSLPPRDAATFDGEPWRPYNVGPDALLINFKAMTLRFVPDAAAGVARITYEPPMGGMQLPASVPLAPAATACGDWQAALKAELGEPGRITFAGPFPATCGEREWSIAPADPDGYAARAIEGMWRDLGGKVTGSVHDGKVPAGLKPAFTSRSQTLAEVVRDINKYSNNVMTQQVFLTLGLQATGRGTWESGRQAMAQWWRSRWPQLTPPVWENGAGLSRDERVTARSLAGMLQTAWFSPHMPELLSSLPIVGVDGTLRRVNTASAKGMAHLKTGTLRDVTALAGVVDSVSGRRYALVGIINHPLAPNARPALHALVDWAAQDAPAASPQVANNNTGSAAKVSHRR</sequence>
<dbReference type="SUPFAM" id="SSF56601">
    <property type="entry name" value="beta-lactamase/transpeptidase-like"/>
    <property type="match status" value="1"/>
</dbReference>
<evidence type="ECO:0000313" key="5">
    <source>
        <dbReference type="EMBL" id="QNN57120.1"/>
    </source>
</evidence>
<dbReference type="KEGG" id="drg:H9K76_22030"/>
<dbReference type="GO" id="GO:0009002">
    <property type="term" value="F:serine-type D-Ala-D-Ala carboxypeptidase activity"/>
    <property type="evidence" value="ECO:0007669"/>
    <property type="project" value="UniProtKB-EC"/>
</dbReference>
<dbReference type="GO" id="GO:0006508">
    <property type="term" value="P:proteolysis"/>
    <property type="evidence" value="ECO:0007669"/>
    <property type="project" value="InterPro"/>
</dbReference>
<dbReference type="InterPro" id="IPR012338">
    <property type="entry name" value="Beta-lactam/transpept-like"/>
</dbReference>
<dbReference type="AlphaFoldDB" id="A0A7G9RNE5"/>
<organism evidence="5 6">
    <name type="scientific">Diaphorobacter ruginosibacter</name>
    <dbReference type="NCBI Taxonomy" id="1715720"/>
    <lineage>
        <taxon>Bacteria</taxon>
        <taxon>Pseudomonadati</taxon>
        <taxon>Pseudomonadota</taxon>
        <taxon>Betaproteobacteria</taxon>
        <taxon>Burkholderiales</taxon>
        <taxon>Comamonadaceae</taxon>
        <taxon>Diaphorobacter</taxon>
    </lineage>
</organism>
<evidence type="ECO:0000256" key="1">
    <source>
        <dbReference type="ARBA" id="ARBA00006096"/>
    </source>
</evidence>
<feature type="chain" id="PRO_5028816553" evidence="4">
    <location>
        <begin position="37"/>
        <end position="523"/>
    </location>
</feature>
<name>A0A7G9RNE5_9BURK</name>
<keyword evidence="5" id="KW-0645">Protease</keyword>
<gene>
    <name evidence="5" type="primary">dacB</name>
    <name evidence="5" type="ORF">H9K76_22030</name>
</gene>
<protein>
    <submittedName>
        <fullName evidence="5">D-alanyl-D-alanine carboxypeptidase/D-alanyl-D-alanine-endopeptidase</fullName>
        <ecNumber evidence="5">3.4.16.4</ecNumber>
    </submittedName>
</protein>
<dbReference type="PANTHER" id="PTHR30023:SF0">
    <property type="entry name" value="PENICILLIN-SENSITIVE CARBOXYPEPTIDASE A"/>
    <property type="match status" value="1"/>
</dbReference>
<dbReference type="Gene3D" id="3.40.710.10">
    <property type="entry name" value="DD-peptidase/beta-lactamase superfamily"/>
    <property type="match status" value="1"/>
</dbReference>
<proteinExistence type="inferred from homology"/>
<evidence type="ECO:0000256" key="2">
    <source>
        <dbReference type="ARBA" id="ARBA00022801"/>
    </source>
</evidence>
<dbReference type="EMBL" id="CP060714">
    <property type="protein sequence ID" value="QNN57120.1"/>
    <property type="molecule type" value="Genomic_DNA"/>
</dbReference>
<keyword evidence="6" id="KW-1185">Reference proteome</keyword>
<feature type="region of interest" description="Disordered" evidence="3">
    <location>
        <begin position="503"/>
        <end position="523"/>
    </location>
</feature>
<dbReference type="Pfam" id="PF02113">
    <property type="entry name" value="Peptidase_S13"/>
    <property type="match status" value="1"/>
</dbReference>
<dbReference type="EC" id="3.4.16.4" evidence="5"/>
<dbReference type="Gene3D" id="3.50.80.20">
    <property type="entry name" value="D-Ala-D-Ala carboxypeptidase C, peptidase S13"/>
    <property type="match status" value="1"/>
</dbReference>
<dbReference type="NCBIfam" id="TIGR00666">
    <property type="entry name" value="PBP4"/>
    <property type="match status" value="1"/>
</dbReference>
<evidence type="ECO:0000256" key="3">
    <source>
        <dbReference type="SAM" id="MobiDB-lite"/>
    </source>
</evidence>